<protein>
    <recommendedName>
        <fullName evidence="1">HTH hxlR-type domain-containing protein</fullName>
    </recommendedName>
</protein>
<dbReference type="SUPFAM" id="SSF46785">
    <property type="entry name" value="Winged helix' DNA-binding domain"/>
    <property type="match status" value="1"/>
</dbReference>
<dbReference type="RefSeq" id="WP_006667065.1">
    <property type="nucleotide sequence ID" value="NZ_AOIP01000048.1"/>
</dbReference>
<evidence type="ECO:0000313" key="2">
    <source>
        <dbReference type="EMBL" id="ELZ01036.1"/>
    </source>
</evidence>
<feature type="domain" description="HTH hxlR-type" evidence="1">
    <location>
        <begin position="20"/>
        <end position="84"/>
    </location>
</feature>
<dbReference type="AlphaFoldDB" id="M0AQR7"/>
<dbReference type="Proteomes" id="UP000011591">
    <property type="component" value="Unassembled WGS sequence"/>
</dbReference>
<keyword evidence="3" id="KW-1185">Reference proteome</keyword>
<organism evidence="2 3">
    <name type="scientific">Natrialba aegyptia DSM 13077</name>
    <dbReference type="NCBI Taxonomy" id="1227491"/>
    <lineage>
        <taxon>Archaea</taxon>
        <taxon>Methanobacteriati</taxon>
        <taxon>Methanobacteriota</taxon>
        <taxon>Stenosarchaea group</taxon>
        <taxon>Halobacteria</taxon>
        <taxon>Halobacteriales</taxon>
        <taxon>Natrialbaceae</taxon>
        <taxon>Natrialba</taxon>
    </lineage>
</organism>
<sequence>MPDSESISDFLQKRGALGILTLLSMEDGQRFSDLDEQLTISSSTLTRRLTEAHGLGLVIPGMNPEETSVNNEYRITTRGKRVARRMENQGLSHAVRTILDYQQDVETELPNLLNWVEAHDEELAQLDDQTPYQDPFGESVVDTGDEPEYDDEFMVEEGFGRVEQWGTDPDEEEDEANE</sequence>
<name>M0AQR7_9EURY</name>
<dbReference type="OrthoDB" id="350507at2157"/>
<comment type="caution">
    <text evidence="2">The sequence shown here is derived from an EMBL/GenBank/DDBJ whole genome shotgun (WGS) entry which is preliminary data.</text>
</comment>
<reference evidence="2 3" key="1">
    <citation type="journal article" date="2014" name="PLoS Genet.">
        <title>Phylogenetically driven sequencing of extremely halophilic archaea reveals strategies for static and dynamic osmo-response.</title>
        <authorList>
            <person name="Becker E.A."/>
            <person name="Seitzer P.M."/>
            <person name="Tritt A."/>
            <person name="Larsen D."/>
            <person name="Krusor M."/>
            <person name="Yao A.I."/>
            <person name="Wu D."/>
            <person name="Madern D."/>
            <person name="Eisen J.A."/>
            <person name="Darling A.E."/>
            <person name="Facciotti M.T."/>
        </authorList>
    </citation>
    <scope>NUCLEOTIDE SEQUENCE [LARGE SCALE GENOMIC DNA]</scope>
    <source>
        <strain evidence="2 3">DSM 13077</strain>
    </source>
</reference>
<evidence type="ECO:0000313" key="3">
    <source>
        <dbReference type="Proteomes" id="UP000011591"/>
    </source>
</evidence>
<dbReference type="Pfam" id="PF01638">
    <property type="entry name" value="HxlR"/>
    <property type="match status" value="1"/>
</dbReference>
<dbReference type="Gene3D" id="1.10.10.10">
    <property type="entry name" value="Winged helix-like DNA-binding domain superfamily/Winged helix DNA-binding domain"/>
    <property type="match status" value="1"/>
</dbReference>
<dbReference type="InterPro" id="IPR036390">
    <property type="entry name" value="WH_DNA-bd_sf"/>
</dbReference>
<proteinExistence type="predicted"/>
<dbReference type="EMBL" id="AOIP01000048">
    <property type="protein sequence ID" value="ELZ01036.1"/>
    <property type="molecule type" value="Genomic_DNA"/>
</dbReference>
<dbReference type="InterPro" id="IPR002577">
    <property type="entry name" value="HTH_HxlR"/>
</dbReference>
<dbReference type="PATRIC" id="fig|1227491.4.peg.3740"/>
<evidence type="ECO:0000259" key="1">
    <source>
        <dbReference type="Pfam" id="PF01638"/>
    </source>
</evidence>
<dbReference type="InterPro" id="IPR036388">
    <property type="entry name" value="WH-like_DNA-bd_sf"/>
</dbReference>
<accession>M0AQR7</accession>
<gene>
    <name evidence="2" type="ORF">C480_18367</name>
</gene>